<evidence type="ECO:0000259" key="2">
    <source>
        <dbReference type="PROSITE" id="PS50056"/>
    </source>
</evidence>
<dbReference type="Gene3D" id="3.90.190.10">
    <property type="entry name" value="Protein tyrosine phosphatase superfamily"/>
    <property type="match status" value="1"/>
</dbReference>
<accession>A0A0B1TLT9</accession>
<dbReference type="InterPro" id="IPR000387">
    <property type="entry name" value="Tyr_Pase_dom"/>
</dbReference>
<dbReference type="Pfam" id="PF00102">
    <property type="entry name" value="Y_phosphatase"/>
    <property type="match status" value="1"/>
</dbReference>
<feature type="domain" description="Tyrosine specific protein phosphatases" evidence="2">
    <location>
        <begin position="52"/>
        <end position="127"/>
    </location>
</feature>
<dbReference type="GO" id="GO:0004725">
    <property type="term" value="F:protein tyrosine phosphatase activity"/>
    <property type="evidence" value="ECO:0007669"/>
    <property type="project" value="InterPro"/>
</dbReference>
<dbReference type="AlphaFoldDB" id="A0A0B1TLT9"/>
<dbReference type="Proteomes" id="UP000053660">
    <property type="component" value="Unassembled WGS sequence"/>
</dbReference>
<sequence>MFPSNGKHGGVNVKVDDAQKHDGYSTRLLTVGKSKIKVYCISGWSVEKEPPKDFVNVHEKISNAISLDNKSTLMLVCKDGCSRSGIYCLLDIESERYRKKGRIKLGESIKTIRFQRSNCFDTQELFEAGAGIIMEFAKKAQEKENTTKTS</sequence>
<dbReference type="InterPro" id="IPR029021">
    <property type="entry name" value="Prot-tyrosine_phosphatase-like"/>
</dbReference>
<dbReference type="PROSITE" id="PS50055">
    <property type="entry name" value="TYR_PHOSPHATASE_PTP"/>
    <property type="match status" value="1"/>
</dbReference>
<protein>
    <submittedName>
        <fullName evidence="3">Protein-tyrosine phosphatase</fullName>
    </submittedName>
</protein>
<dbReference type="EMBL" id="KN549344">
    <property type="protein sequence ID" value="KHJ98194.1"/>
    <property type="molecule type" value="Genomic_DNA"/>
</dbReference>
<keyword evidence="4" id="KW-1185">Reference proteome</keyword>
<organism evidence="3 4">
    <name type="scientific">Oesophagostomum dentatum</name>
    <name type="common">Nodular worm</name>
    <dbReference type="NCBI Taxonomy" id="61180"/>
    <lineage>
        <taxon>Eukaryota</taxon>
        <taxon>Metazoa</taxon>
        <taxon>Ecdysozoa</taxon>
        <taxon>Nematoda</taxon>
        <taxon>Chromadorea</taxon>
        <taxon>Rhabditida</taxon>
        <taxon>Rhabditina</taxon>
        <taxon>Rhabditomorpha</taxon>
        <taxon>Strongyloidea</taxon>
        <taxon>Strongylidae</taxon>
        <taxon>Oesophagostomum</taxon>
    </lineage>
</organism>
<dbReference type="OrthoDB" id="5843820at2759"/>
<evidence type="ECO:0000313" key="3">
    <source>
        <dbReference type="EMBL" id="KHJ98194.1"/>
    </source>
</evidence>
<gene>
    <name evidence="3" type="ORF">OESDEN_01824</name>
</gene>
<dbReference type="InterPro" id="IPR003595">
    <property type="entry name" value="Tyr_Pase_cat"/>
</dbReference>
<dbReference type="SMART" id="SM00404">
    <property type="entry name" value="PTPc_motif"/>
    <property type="match status" value="1"/>
</dbReference>
<evidence type="ECO:0000259" key="1">
    <source>
        <dbReference type="PROSITE" id="PS50055"/>
    </source>
</evidence>
<evidence type="ECO:0000313" key="4">
    <source>
        <dbReference type="Proteomes" id="UP000053660"/>
    </source>
</evidence>
<dbReference type="InterPro" id="IPR000242">
    <property type="entry name" value="PTP_cat"/>
</dbReference>
<dbReference type="PROSITE" id="PS50056">
    <property type="entry name" value="TYR_PHOSPHATASE_2"/>
    <property type="match status" value="1"/>
</dbReference>
<reference evidence="3 4" key="1">
    <citation type="submission" date="2014-03" db="EMBL/GenBank/DDBJ databases">
        <title>Draft genome of the hookworm Oesophagostomum dentatum.</title>
        <authorList>
            <person name="Mitreva M."/>
        </authorList>
    </citation>
    <scope>NUCLEOTIDE SEQUENCE [LARGE SCALE GENOMIC DNA]</scope>
    <source>
        <strain evidence="3 4">OD-Hann</strain>
    </source>
</reference>
<proteinExistence type="predicted"/>
<feature type="domain" description="Tyrosine-protein phosphatase" evidence="1">
    <location>
        <begin position="1"/>
        <end position="136"/>
    </location>
</feature>
<dbReference type="SUPFAM" id="SSF52799">
    <property type="entry name" value="(Phosphotyrosine protein) phosphatases II"/>
    <property type="match status" value="1"/>
</dbReference>
<name>A0A0B1TLT9_OESDE</name>